<dbReference type="Pfam" id="PF02272">
    <property type="entry name" value="DHHA1"/>
    <property type="match status" value="1"/>
</dbReference>
<evidence type="ECO:0000256" key="3">
    <source>
        <dbReference type="ARBA" id="ARBA00022722"/>
    </source>
</evidence>
<accession>A0A2T0AY67</accession>
<dbReference type="Gene3D" id="3.10.310.30">
    <property type="match status" value="1"/>
</dbReference>
<dbReference type="InterPro" id="IPR051673">
    <property type="entry name" value="SSDNA_exonuclease_RecJ"/>
</dbReference>
<dbReference type="Gene3D" id="3.90.1640.30">
    <property type="match status" value="1"/>
</dbReference>
<dbReference type="InterPro" id="IPR003156">
    <property type="entry name" value="DHHA1_dom"/>
</dbReference>
<dbReference type="RefSeq" id="WP_170066107.1">
    <property type="nucleotide sequence ID" value="NZ_CP136419.1"/>
</dbReference>
<comment type="caution">
    <text evidence="9">The sequence shown here is derived from an EMBL/GenBank/DDBJ whole genome shotgun (WGS) entry which is preliminary data.</text>
</comment>
<evidence type="ECO:0000313" key="10">
    <source>
        <dbReference type="Proteomes" id="UP000238415"/>
    </source>
</evidence>
<name>A0A2T0AY67_9FIRM</name>
<dbReference type="InterPro" id="IPR001667">
    <property type="entry name" value="DDH_dom"/>
</dbReference>
<evidence type="ECO:0000259" key="7">
    <source>
        <dbReference type="Pfam" id="PF02272"/>
    </source>
</evidence>
<dbReference type="EMBL" id="PVXM01000003">
    <property type="protein sequence ID" value="PRR75834.1"/>
    <property type="molecule type" value="Genomic_DNA"/>
</dbReference>
<feature type="domain" description="RecJ OB" evidence="8">
    <location>
        <begin position="456"/>
        <end position="558"/>
    </location>
</feature>
<comment type="similarity">
    <text evidence="1">Belongs to the RecJ family.</text>
</comment>
<dbReference type="Pfam" id="PF17768">
    <property type="entry name" value="RecJ_OB"/>
    <property type="match status" value="1"/>
</dbReference>
<dbReference type="GO" id="GO:0008409">
    <property type="term" value="F:5'-3' exonuclease activity"/>
    <property type="evidence" value="ECO:0007669"/>
    <property type="project" value="InterPro"/>
</dbReference>
<keyword evidence="10" id="KW-1185">Reference proteome</keyword>
<keyword evidence="3" id="KW-0540">Nuclease</keyword>
<dbReference type="InterPro" id="IPR004610">
    <property type="entry name" value="RecJ"/>
</dbReference>
<evidence type="ECO:0000256" key="4">
    <source>
        <dbReference type="ARBA" id="ARBA00022801"/>
    </source>
</evidence>
<dbReference type="Proteomes" id="UP000238415">
    <property type="component" value="Unassembled WGS sequence"/>
</dbReference>
<dbReference type="GO" id="GO:0003676">
    <property type="term" value="F:nucleic acid binding"/>
    <property type="evidence" value="ECO:0007669"/>
    <property type="project" value="InterPro"/>
</dbReference>
<gene>
    <name evidence="9" type="primary">recJ</name>
    <name evidence="9" type="ORF">MOHU_02150</name>
</gene>
<keyword evidence="5 9" id="KW-0269">Exonuclease</keyword>
<proteinExistence type="inferred from homology"/>
<evidence type="ECO:0000259" key="6">
    <source>
        <dbReference type="Pfam" id="PF01368"/>
    </source>
</evidence>
<dbReference type="InterPro" id="IPR038763">
    <property type="entry name" value="DHH_sf"/>
</dbReference>
<dbReference type="GO" id="GO:0006310">
    <property type="term" value="P:DNA recombination"/>
    <property type="evidence" value="ECO:0007669"/>
    <property type="project" value="InterPro"/>
</dbReference>
<dbReference type="PANTHER" id="PTHR30255">
    <property type="entry name" value="SINGLE-STRANDED-DNA-SPECIFIC EXONUCLEASE RECJ"/>
    <property type="match status" value="1"/>
</dbReference>
<evidence type="ECO:0000256" key="2">
    <source>
        <dbReference type="ARBA" id="ARBA00019841"/>
    </source>
</evidence>
<dbReference type="GO" id="GO:0006281">
    <property type="term" value="P:DNA repair"/>
    <property type="evidence" value="ECO:0007669"/>
    <property type="project" value="InterPro"/>
</dbReference>
<dbReference type="NCBIfam" id="TIGR00644">
    <property type="entry name" value="recJ"/>
    <property type="match status" value="1"/>
</dbReference>
<reference evidence="9 10" key="1">
    <citation type="submission" date="2018-03" db="EMBL/GenBank/DDBJ databases">
        <title>Genome sequence of Moorella humiferrea DSM 23265.</title>
        <authorList>
            <person name="Poehlein A."/>
            <person name="Daniel R."/>
        </authorList>
    </citation>
    <scope>NUCLEOTIDE SEQUENCE [LARGE SCALE GENOMIC DNA]</scope>
    <source>
        <strain evidence="9 10">DSM 23265</strain>
    </source>
</reference>
<dbReference type="Pfam" id="PF01368">
    <property type="entry name" value="DHH"/>
    <property type="match status" value="1"/>
</dbReference>
<dbReference type="InterPro" id="IPR041122">
    <property type="entry name" value="RecJ_OB"/>
</dbReference>
<keyword evidence="4 9" id="KW-0378">Hydrolase</keyword>
<feature type="domain" description="DHHA1" evidence="7">
    <location>
        <begin position="348"/>
        <end position="441"/>
    </location>
</feature>
<sequence length="917" mass="100734">MSSIGWTEPPLNAERLALARELHISPVTAQILLNRGIDTAAKARAFLYPDPVNLISPEELPGLTAAGERVIQAIQKGEKILIHGDYDVDGLAATAIILETLARLGVEAEAYIPERLSEGYGLKEKGLKKALELNCSLVLTVDCGITSVKEAGIAREQGLDLIITDHHRPGTSLPEAVAVVNPWLTPGLPPLCGAGVAFKLAQFLSKHFHLPAPDGVAAGWVLDLAALATIADAVPLVGENRLLVQLGLKAMARYPRPGLQALGEVAGLPAGEWTAREVAFGIVPRLNACGRLGSAFPALEILLTPSPQRAWELARHLQQENQSRRYMEESIAAEAETMAVAAMAEGAKGLVLAAEGWHPGVIGIIASRLVEKYRCPVVLIAVMGDRGRGSGRSLPGINLNEIFAGCSSHLLGFGGHALAGGLEIERRQIPAFREAFDRIVASLMAEAPPMPEIMPDAAVLFSQLDWELLRELESLAPFGEGNPPPLLVYNNARIKTARQVGNGGAHLKLTLSGEGRQMEAIGFNLQLPPEVSPGDRVDLAFYLERDNYLGKEGLRLSLAALRPSQPVPLATWSYKEQVAATATATCSTWPRQLTDALAAAPVARIILANSSAVRQCYNGLKRWEGTENNFLPIPPWIGGKSLNRLLNERRSLITCHPFWSFEAVRGREASVVSFLVQGIEEKRSLIKLQPRCAPEQLMLFREPLPLLMGLLAEGQKVLLYERDGVQMVEAAKRLRGEVKDVSVAVDAFSDPRHLLLAREEALSGRMPLLIARREVPAWFYPADAVVFNYFPDSLEEVELALPLVEKTPRVYIRTLEEDWRPTDWRRELIFFYRQLKIGTGNGSRLYIMNNKGYHLRWYLAIFEELGLIQVENQGTDLAIKLIPVTGRTNLMDSRRYRQLLAETEISRQFYRQIAGGR</sequence>
<feature type="domain" description="DDH" evidence="6">
    <location>
        <begin position="79"/>
        <end position="206"/>
    </location>
</feature>
<dbReference type="SUPFAM" id="SSF64182">
    <property type="entry name" value="DHH phosphoesterases"/>
    <property type="match status" value="1"/>
</dbReference>
<organism evidence="9 10">
    <name type="scientific">Neomoorella humiferrea</name>
    <dbReference type="NCBI Taxonomy" id="676965"/>
    <lineage>
        <taxon>Bacteria</taxon>
        <taxon>Bacillati</taxon>
        <taxon>Bacillota</taxon>
        <taxon>Clostridia</taxon>
        <taxon>Neomoorellales</taxon>
        <taxon>Neomoorellaceae</taxon>
        <taxon>Neomoorella</taxon>
    </lineage>
</organism>
<evidence type="ECO:0000256" key="5">
    <source>
        <dbReference type="ARBA" id="ARBA00022839"/>
    </source>
</evidence>
<evidence type="ECO:0000259" key="8">
    <source>
        <dbReference type="Pfam" id="PF17768"/>
    </source>
</evidence>
<evidence type="ECO:0000313" key="9">
    <source>
        <dbReference type="EMBL" id="PRR75834.1"/>
    </source>
</evidence>
<protein>
    <recommendedName>
        <fullName evidence="2">Single-stranded-DNA-specific exonuclease RecJ</fullName>
    </recommendedName>
</protein>
<evidence type="ECO:0000256" key="1">
    <source>
        <dbReference type="ARBA" id="ARBA00005915"/>
    </source>
</evidence>
<dbReference type="PANTHER" id="PTHR30255:SF2">
    <property type="entry name" value="SINGLE-STRANDED-DNA-SPECIFIC EXONUCLEASE RECJ"/>
    <property type="match status" value="1"/>
</dbReference>
<dbReference type="AlphaFoldDB" id="A0A2T0AY67"/>